<protein>
    <submittedName>
        <fullName evidence="3">MSHA biogenesis protein MshM</fullName>
    </submittedName>
</protein>
<dbReference type="SUPFAM" id="SSF52540">
    <property type="entry name" value="P-loop containing nucleoside triphosphate hydrolases"/>
    <property type="match status" value="1"/>
</dbReference>
<dbReference type="Pfam" id="PF13401">
    <property type="entry name" value="AAA_22"/>
    <property type="match status" value="1"/>
</dbReference>
<dbReference type="InterPro" id="IPR027417">
    <property type="entry name" value="P-loop_NTPase"/>
</dbReference>
<dbReference type="AlphaFoldDB" id="A0A3B1AF75"/>
<feature type="transmembrane region" description="Helical" evidence="1">
    <location>
        <begin position="287"/>
        <end position="305"/>
    </location>
</feature>
<keyword evidence="1" id="KW-0812">Transmembrane</keyword>
<dbReference type="PANTHER" id="PTHR35894">
    <property type="entry name" value="GENERAL SECRETION PATHWAY PROTEIN A-RELATED"/>
    <property type="match status" value="1"/>
</dbReference>
<dbReference type="InterPro" id="IPR049945">
    <property type="entry name" value="AAA_22"/>
</dbReference>
<feature type="domain" description="ORC1/DEAH AAA+ ATPase" evidence="2">
    <location>
        <begin position="41"/>
        <end position="172"/>
    </location>
</feature>
<keyword evidence="1" id="KW-0472">Membrane</keyword>
<dbReference type="PANTHER" id="PTHR35894:SF7">
    <property type="entry name" value="GENERAL SECRETION PATHWAY PROTEIN A-RELATED"/>
    <property type="match status" value="1"/>
</dbReference>
<evidence type="ECO:0000256" key="1">
    <source>
        <dbReference type="SAM" id="Phobius"/>
    </source>
</evidence>
<organism evidence="3">
    <name type="scientific">hydrothermal vent metagenome</name>
    <dbReference type="NCBI Taxonomy" id="652676"/>
    <lineage>
        <taxon>unclassified sequences</taxon>
        <taxon>metagenomes</taxon>
        <taxon>ecological metagenomes</taxon>
    </lineage>
</organism>
<reference evidence="3" key="1">
    <citation type="submission" date="2018-06" db="EMBL/GenBank/DDBJ databases">
        <authorList>
            <person name="Zhirakovskaya E."/>
        </authorList>
    </citation>
    <scope>NUCLEOTIDE SEQUENCE</scope>
</reference>
<keyword evidence="1" id="KW-1133">Transmembrane helix</keyword>
<dbReference type="Gene3D" id="3.40.50.300">
    <property type="entry name" value="P-loop containing nucleotide triphosphate hydrolases"/>
    <property type="match status" value="1"/>
</dbReference>
<evidence type="ECO:0000259" key="2">
    <source>
        <dbReference type="Pfam" id="PF13401"/>
    </source>
</evidence>
<dbReference type="GO" id="GO:0016887">
    <property type="term" value="F:ATP hydrolysis activity"/>
    <property type="evidence" value="ECO:0007669"/>
    <property type="project" value="InterPro"/>
</dbReference>
<evidence type="ECO:0000313" key="3">
    <source>
        <dbReference type="EMBL" id="VAX02462.1"/>
    </source>
</evidence>
<name>A0A3B1AF75_9ZZZZ</name>
<gene>
    <name evidence="3" type="ORF">MNBD_GAMMA20-1547</name>
</gene>
<proteinExistence type="predicted"/>
<dbReference type="EMBL" id="UOFU01000274">
    <property type="protein sequence ID" value="VAX02462.1"/>
    <property type="molecule type" value="Genomic_DNA"/>
</dbReference>
<accession>A0A3B1AF75</accession>
<sequence length="306" mass="33439">MYLEHFGLREMPFSLTPDTEFFYRYGAWQEAFEVLMVALRGGEGFIKISGEVGTGKTLLCRKLLASIDEGEFVTAWLPNPCLTPAALRMALADELGIRYPRNQGQHRLLTRINEALVDINASGRRVVVLLDEAQALPDDTLEALRLLTNLETEKRKLLQVVLFGQPELDERLAQPGLRQLRQRIGFSHHLRAIDREGLPGYLNHRLLVAGYHATPLFSAGAQAALFKASRGIPRLINILAHKSLMAAFGRGLSVVNRDCVVLACADTEGVVAAPRGLLARLRSRRGAALAAGMGALGLVALMVGAA</sequence>
<dbReference type="InterPro" id="IPR052026">
    <property type="entry name" value="ExeA_AAA_ATPase_DNA-bind"/>
</dbReference>